<comment type="caution">
    <text evidence="2">The sequence shown here is derived from an EMBL/GenBank/DDBJ whole genome shotgun (WGS) entry which is preliminary data.</text>
</comment>
<dbReference type="OrthoDB" id="8947436at2759"/>
<gene>
    <name evidence="2" type="ORF">F7725_002733</name>
</gene>
<name>A0A7J5Y8D8_DISMA</name>
<dbReference type="EMBL" id="JAAKFY010000014">
    <property type="protein sequence ID" value="KAF3845655.1"/>
    <property type="molecule type" value="Genomic_DNA"/>
</dbReference>
<proteinExistence type="predicted"/>
<keyword evidence="3" id="KW-1185">Reference proteome</keyword>
<sequence length="340" mass="38321">MEEVRAKTSQNHFKREGRVWKFSELETFCKDAASCVALCQRLESQGLLVADSPLTYQHSEPSKGYDYYQAPAVNPSSDLQRLKKKHLGLRRRQTQPPPRRDSHLERLSDPLTGQTPSGVQYVFRPFRPVTHLVGHGRQGNRPTEAAVQRVLGKERWTTNRPCVEDLLKAWVPPQQVAGDYEHLLPCLLQQSWKGLSLKDFGQAKGKGVVATMPFSKGEVLRVSDHLLEQCSYEETSIIPLHSFWNASHMEILSFGTHPIYGLQAAYAVMLVTKAPELLPAVTDDTLKVAQEAGSPQEKTLWLERGATNKEGIWYSPDGRPVLPPEWIRSMLKEAHGPTHC</sequence>
<dbReference type="AlphaFoldDB" id="A0A7J5Y8D8"/>
<reference evidence="2 3" key="1">
    <citation type="submission" date="2020-03" db="EMBL/GenBank/DDBJ databases">
        <title>Dissostichus mawsoni Genome sequencing and assembly.</title>
        <authorList>
            <person name="Park H."/>
        </authorList>
    </citation>
    <scope>NUCLEOTIDE SEQUENCE [LARGE SCALE GENOMIC DNA]</scope>
    <source>
        <strain evidence="2">DM0001</strain>
        <tissue evidence="2">Muscle</tissue>
    </source>
</reference>
<protein>
    <submittedName>
        <fullName evidence="2">Uncharacterized protein</fullName>
    </submittedName>
</protein>
<dbReference type="Proteomes" id="UP000518266">
    <property type="component" value="Unassembled WGS sequence"/>
</dbReference>
<feature type="region of interest" description="Disordered" evidence="1">
    <location>
        <begin position="86"/>
        <end position="117"/>
    </location>
</feature>
<evidence type="ECO:0000313" key="3">
    <source>
        <dbReference type="Proteomes" id="UP000518266"/>
    </source>
</evidence>
<evidence type="ECO:0000256" key="1">
    <source>
        <dbReference type="SAM" id="MobiDB-lite"/>
    </source>
</evidence>
<evidence type="ECO:0000313" key="2">
    <source>
        <dbReference type="EMBL" id="KAF3845655.1"/>
    </source>
</evidence>
<feature type="non-terminal residue" evidence="2">
    <location>
        <position position="1"/>
    </location>
</feature>
<accession>A0A7J5Y8D8</accession>
<organism evidence="2 3">
    <name type="scientific">Dissostichus mawsoni</name>
    <name type="common">Antarctic cod</name>
    <dbReference type="NCBI Taxonomy" id="36200"/>
    <lineage>
        <taxon>Eukaryota</taxon>
        <taxon>Metazoa</taxon>
        <taxon>Chordata</taxon>
        <taxon>Craniata</taxon>
        <taxon>Vertebrata</taxon>
        <taxon>Euteleostomi</taxon>
        <taxon>Actinopterygii</taxon>
        <taxon>Neopterygii</taxon>
        <taxon>Teleostei</taxon>
        <taxon>Neoteleostei</taxon>
        <taxon>Acanthomorphata</taxon>
        <taxon>Eupercaria</taxon>
        <taxon>Perciformes</taxon>
        <taxon>Notothenioidei</taxon>
        <taxon>Nototheniidae</taxon>
        <taxon>Dissostichus</taxon>
    </lineage>
</organism>
<feature type="compositionally biased region" description="Basic and acidic residues" evidence="1">
    <location>
        <begin position="98"/>
        <end position="108"/>
    </location>
</feature>